<dbReference type="EMBL" id="KV417519">
    <property type="protein sequence ID" value="KZP25694.1"/>
    <property type="molecule type" value="Genomic_DNA"/>
</dbReference>
<reference evidence="1 2" key="1">
    <citation type="journal article" date="2016" name="Mol. Biol. Evol.">
        <title>Comparative Genomics of Early-Diverging Mushroom-Forming Fungi Provides Insights into the Origins of Lignocellulose Decay Capabilities.</title>
        <authorList>
            <person name="Nagy L.G."/>
            <person name="Riley R."/>
            <person name="Tritt A."/>
            <person name="Adam C."/>
            <person name="Daum C."/>
            <person name="Floudas D."/>
            <person name="Sun H."/>
            <person name="Yadav J.S."/>
            <person name="Pangilinan J."/>
            <person name="Larsson K.H."/>
            <person name="Matsuura K."/>
            <person name="Barry K."/>
            <person name="Labutti K."/>
            <person name="Kuo R."/>
            <person name="Ohm R.A."/>
            <person name="Bhattacharya S.S."/>
            <person name="Shirouzu T."/>
            <person name="Yoshinaga Y."/>
            <person name="Martin F.M."/>
            <person name="Grigoriev I.V."/>
            <person name="Hibbett D.S."/>
        </authorList>
    </citation>
    <scope>NUCLEOTIDE SEQUENCE [LARGE SCALE GENOMIC DNA]</scope>
    <source>
        <strain evidence="1 2">CBS 109695</strain>
    </source>
</reference>
<name>A0A166P422_9AGAM</name>
<evidence type="ECO:0000313" key="1">
    <source>
        <dbReference type="EMBL" id="KZP25694.1"/>
    </source>
</evidence>
<accession>A0A166P422</accession>
<dbReference type="AlphaFoldDB" id="A0A166P422"/>
<protein>
    <submittedName>
        <fullName evidence="1">Uncharacterized protein</fullName>
    </submittedName>
</protein>
<organism evidence="1 2">
    <name type="scientific">Athelia psychrophila</name>
    <dbReference type="NCBI Taxonomy" id="1759441"/>
    <lineage>
        <taxon>Eukaryota</taxon>
        <taxon>Fungi</taxon>
        <taxon>Dikarya</taxon>
        <taxon>Basidiomycota</taxon>
        <taxon>Agaricomycotina</taxon>
        <taxon>Agaricomycetes</taxon>
        <taxon>Agaricomycetidae</taxon>
        <taxon>Atheliales</taxon>
        <taxon>Atheliaceae</taxon>
        <taxon>Athelia</taxon>
    </lineage>
</organism>
<gene>
    <name evidence="1" type="ORF">FIBSPDRAFT_855611</name>
</gene>
<keyword evidence="2" id="KW-1185">Reference proteome</keyword>
<evidence type="ECO:0000313" key="2">
    <source>
        <dbReference type="Proteomes" id="UP000076532"/>
    </source>
</evidence>
<sequence>MRHPHLSSCRTHAHARTFAFTRLSQARARAPRVPALSCHDGRVLLVAFAPATASPAASAVAHAQALSARMRCNTWPVPTFCTLPYVPTLCCPTVVPSRTPLYQ</sequence>
<dbReference type="Proteomes" id="UP000076532">
    <property type="component" value="Unassembled WGS sequence"/>
</dbReference>
<proteinExistence type="predicted"/>